<dbReference type="InterPro" id="IPR015422">
    <property type="entry name" value="PyrdxlP-dep_Trfase_small"/>
</dbReference>
<keyword evidence="8" id="KW-0032">Aminotransferase</keyword>
<evidence type="ECO:0000313" key="9">
    <source>
        <dbReference type="Proteomes" id="UP000664632"/>
    </source>
</evidence>
<dbReference type="InterPro" id="IPR020578">
    <property type="entry name" value="Aminotrans_V_PyrdxlP_BS"/>
</dbReference>
<dbReference type="InterPro" id="IPR015424">
    <property type="entry name" value="PyrdxlP-dep_Trfase"/>
</dbReference>
<proteinExistence type="inferred from homology"/>
<dbReference type="SUPFAM" id="SSF53383">
    <property type="entry name" value="PLP-dependent transferases"/>
    <property type="match status" value="1"/>
</dbReference>
<feature type="domain" description="Aminotransferase class V" evidence="7">
    <location>
        <begin position="5"/>
        <end position="372"/>
    </location>
</feature>
<dbReference type="InterPro" id="IPR015421">
    <property type="entry name" value="PyrdxlP-dep_Trfase_major"/>
</dbReference>
<evidence type="ECO:0000259" key="7">
    <source>
        <dbReference type="Pfam" id="PF00266"/>
    </source>
</evidence>
<gene>
    <name evidence="8" type="ORF">JZO69_04245</name>
</gene>
<comment type="similarity">
    <text evidence="2">Belongs to the class-V pyridoxal-phosphate-dependent aminotransferase family. Csd subfamily.</text>
</comment>
<dbReference type="RefSeq" id="WP_207111655.1">
    <property type="nucleotide sequence ID" value="NZ_JAFLWD010000009.1"/>
</dbReference>
<dbReference type="Pfam" id="PF00266">
    <property type="entry name" value="Aminotran_5"/>
    <property type="match status" value="1"/>
</dbReference>
<dbReference type="InterPro" id="IPR000192">
    <property type="entry name" value="Aminotrans_V_dom"/>
</dbReference>
<dbReference type="Proteomes" id="UP000664632">
    <property type="component" value="Unassembled WGS sequence"/>
</dbReference>
<evidence type="ECO:0000313" key="8">
    <source>
        <dbReference type="EMBL" id="MBO0439559.1"/>
    </source>
</evidence>
<reference evidence="8 9" key="1">
    <citation type="submission" date="2021-03" db="EMBL/GenBank/DDBJ databases">
        <title>Enterococcal diversity collection.</title>
        <authorList>
            <person name="Gilmore M.S."/>
            <person name="Schwartzman J."/>
            <person name="Van Tyne D."/>
            <person name="Martin M."/>
            <person name="Earl A.M."/>
            <person name="Manson A.L."/>
            <person name="Straub T."/>
            <person name="Salamzade R."/>
            <person name="Saavedra J."/>
            <person name="Lebreton F."/>
            <person name="Prichula J."/>
            <person name="Schaufler K."/>
            <person name="Gaca A."/>
            <person name="Sgardioli B."/>
            <person name="Wagenaar J."/>
            <person name="Strong T."/>
        </authorList>
    </citation>
    <scope>NUCLEOTIDE SEQUENCE [LARGE SCALE GENOMIC DNA]</scope>
    <source>
        <strain evidence="8 9">DIV0869a</strain>
    </source>
</reference>
<sequence>MKQPVYLNHAATSNHKFKATVNELCQYLVANNNLNTNRSSQNINELELIFETRQSLAKFFNAPDPAHIIFTANATMSLNMILNGLLKSGDHVLTTAVEHNAVARTLYLLETEHNVSVAHLFCEADGQLDPRQMESMIRPETKVMVMTHASNVLGTILPVKECFKIAKSHGILTVLDSAQTAGFLPIDMEAMFIDVLAFTGHKSLMGISGIGGFALGKNVENLLDPWVSGGTGSASLSFRQPDFLPDKFEPGTLNTLGILSLKSSLQEIQNIGLKTIAMHERTLTERFLTGLQGLPIRILGGKNAINSVPVVSVTAPNIDPGELAQLLFDRYQIITRSGLHCSPLAHQTAGTVQSGAVRFSFGWQTTTEEIDYTLAALKDILLENR</sequence>
<dbReference type="EMBL" id="JAFLWD010000009">
    <property type="protein sequence ID" value="MBO0439559.1"/>
    <property type="molecule type" value="Genomic_DNA"/>
</dbReference>
<keyword evidence="4" id="KW-0663">Pyridoxal phosphate</keyword>
<dbReference type="PANTHER" id="PTHR43586">
    <property type="entry name" value="CYSTEINE DESULFURASE"/>
    <property type="match status" value="1"/>
</dbReference>
<dbReference type="PIRSF" id="PIRSF005572">
    <property type="entry name" value="NifS"/>
    <property type="match status" value="1"/>
</dbReference>
<accession>A0ABS3GX61</accession>
<keyword evidence="9" id="KW-1185">Reference proteome</keyword>
<evidence type="ECO:0000256" key="1">
    <source>
        <dbReference type="ARBA" id="ARBA00001933"/>
    </source>
</evidence>
<evidence type="ECO:0000256" key="6">
    <source>
        <dbReference type="RuleBase" id="RU004504"/>
    </source>
</evidence>
<evidence type="ECO:0000256" key="2">
    <source>
        <dbReference type="ARBA" id="ARBA00010447"/>
    </source>
</evidence>
<name>A0ABS3GX61_9ENTE</name>
<dbReference type="InterPro" id="IPR016454">
    <property type="entry name" value="Cysteine_dSase"/>
</dbReference>
<dbReference type="EC" id="2.8.1.7" evidence="3"/>
<dbReference type="InterPro" id="IPR010969">
    <property type="entry name" value="Cys_dSase-rel_unknwn_funct"/>
</dbReference>
<comment type="caution">
    <text evidence="8">The sequence shown here is derived from an EMBL/GenBank/DDBJ whole genome shotgun (WGS) entry which is preliminary data.</text>
</comment>
<dbReference type="GO" id="GO:0008483">
    <property type="term" value="F:transaminase activity"/>
    <property type="evidence" value="ECO:0007669"/>
    <property type="project" value="UniProtKB-KW"/>
</dbReference>
<dbReference type="NCBIfam" id="TIGR01977">
    <property type="entry name" value="am_tr_V_EF2568"/>
    <property type="match status" value="1"/>
</dbReference>
<organism evidence="8 9">
    <name type="scientific">Candidatus Enterococcus ikei</name>
    <dbReference type="NCBI Taxonomy" id="2815326"/>
    <lineage>
        <taxon>Bacteria</taxon>
        <taxon>Bacillati</taxon>
        <taxon>Bacillota</taxon>
        <taxon>Bacilli</taxon>
        <taxon>Lactobacillales</taxon>
        <taxon>Enterococcaceae</taxon>
        <taxon>Enterococcus</taxon>
    </lineage>
</organism>
<protein>
    <recommendedName>
        <fullName evidence="3">cysteine desulfurase</fullName>
        <ecNumber evidence="3">2.8.1.7</ecNumber>
    </recommendedName>
</protein>
<comment type="cofactor">
    <cofactor evidence="1 6">
        <name>pyridoxal 5'-phosphate</name>
        <dbReference type="ChEBI" id="CHEBI:597326"/>
    </cofactor>
</comment>
<dbReference type="NCBIfam" id="NF040779">
    <property type="entry name" value="Sec_lyase_SclA"/>
    <property type="match status" value="1"/>
</dbReference>
<comment type="catalytic activity">
    <reaction evidence="5">
        <text>(sulfur carrier)-H + L-cysteine = (sulfur carrier)-SH + L-alanine</text>
        <dbReference type="Rhea" id="RHEA:43892"/>
        <dbReference type="Rhea" id="RHEA-COMP:14737"/>
        <dbReference type="Rhea" id="RHEA-COMP:14739"/>
        <dbReference type="ChEBI" id="CHEBI:29917"/>
        <dbReference type="ChEBI" id="CHEBI:35235"/>
        <dbReference type="ChEBI" id="CHEBI:57972"/>
        <dbReference type="ChEBI" id="CHEBI:64428"/>
        <dbReference type="EC" id="2.8.1.7"/>
    </reaction>
</comment>
<keyword evidence="8" id="KW-0808">Transferase</keyword>
<evidence type="ECO:0000256" key="5">
    <source>
        <dbReference type="ARBA" id="ARBA00050776"/>
    </source>
</evidence>
<dbReference type="Gene3D" id="3.40.640.10">
    <property type="entry name" value="Type I PLP-dependent aspartate aminotransferase-like (Major domain)"/>
    <property type="match status" value="1"/>
</dbReference>
<dbReference type="PANTHER" id="PTHR43586:SF4">
    <property type="entry name" value="ISOPENICILLIN N EPIMERASE"/>
    <property type="match status" value="1"/>
</dbReference>
<evidence type="ECO:0000256" key="4">
    <source>
        <dbReference type="ARBA" id="ARBA00022898"/>
    </source>
</evidence>
<dbReference type="PROSITE" id="PS00595">
    <property type="entry name" value="AA_TRANSFER_CLASS_5"/>
    <property type="match status" value="1"/>
</dbReference>
<evidence type="ECO:0000256" key="3">
    <source>
        <dbReference type="ARBA" id="ARBA00012239"/>
    </source>
</evidence>
<dbReference type="Gene3D" id="3.90.1150.10">
    <property type="entry name" value="Aspartate Aminotransferase, domain 1"/>
    <property type="match status" value="1"/>
</dbReference>